<accession>A0ABU7F862</accession>
<feature type="transmembrane region" description="Helical" evidence="2">
    <location>
        <begin position="99"/>
        <end position="120"/>
    </location>
</feature>
<reference evidence="3 4" key="1">
    <citation type="submission" date="2021-06" db="EMBL/GenBank/DDBJ databases">
        <authorList>
            <person name="Palmer J.M."/>
        </authorList>
    </citation>
    <scope>NUCLEOTIDE SEQUENCE [LARGE SCALE GENOMIC DNA]</scope>
    <source>
        <strain evidence="3 4">CL_MEX2019</strain>
        <tissue evidence="3">Muscle</tissue>
    </source>
</reference>
<proteinExistence type="predicted"/>
<feature type="region of interest" description="Disordered" evidence="1">
    <location>
        <begin position="22"/>
        <end position="53"/>
    </location>
</feature>
<feature type="compositionally biased region" description="Polar residues" evidence="1">
    <location>
        <begin position="42"/>
        <end position="53"/>
    </location>
</feature>
<protein>
    <submittedName>
        <fullName evidence="3">Uncharacterized protein</fullName>
    </submittedName>
</protein>
<feature type="transmembrane region" description="Helical" evidence="2">
    <location>
        <begin position="71"/>
        <end position="93"/>
    </location>
</feature>
<name>A0ABU7F862_9TELE</name>
<dbReference type="Proteomes" id="UP001352852">
    <property type="component" value="Unassembled WGS sequence"/>
</dbReference>
<keyword evidence="2" id="KW-0812">Transmembrane</keyword>
<keyword evidence="2" id="KW-0472">Membrane</keyword>
<keyword evidence="4" id="KW-1185">Reference proteome</keyword>
<organism evidence="3 4">
    <name type="scientific">Characodon lateralis</name>
    <dbReference type="NCBI Taxonomy" id="208331"/>
    <lineage>
        <taxon>Eukaryota</taxon>
        <taxon>Metazoa</taxon>
        <taxon>Chordata</taxon>
        <taxon>Craniata</taxon>
        <taxon>Vertebrata</taxon>
        <taxon>Euteleostomi</taxon>
        <taxon>Actinopterygii</taxon>
        <taxon>Neopterygii</taxon>
        <taxon>Teleostei</taxon>
        <taxon>Neoteleostei</taxon>
        <taxon>Acanthomorphata</taxon>
        <taxon>Ovalentaria</taxon>
        <taxon>Atherinomorphae</taxon>
        <taxon>Cyprinodontiformes</taxon>
        <taxon>Goodeidae</taxon>
        <taxon>Characodon</taxon>
    </lineage>
</organism>
<keyword evidence="2" id="KW-1133">Transmembrane helix</keyword>
<dbReference type="EMBL" id="JAHUTJ010081270">
    <property type="protein sequence ID" value="MED6295608.1"/>
    <property type="molecule type" value="Genomic_DNA"/>
</dbReference>
<evidence type="ECO:0000313" key="4">
    <source>
        <dbReference type="Proteomes" id="UP001352852"/>
    </source>
</evidence>
<evidence type="ECO:0000256" key="2">
    <source>
        <dbReference type="SAM" id="Phobius"/>
    </source>
</evidence>
<sequence>MCVSTKIFSTYNNSNQTCGSWVRPNEEAQNRGDGSLYKQAKNKPTQETRATQRSYERTKLSIMRRFRLHVYCHYMVNGLLSSTLSSTITPNLFTLQSLIYSFIHIHTPTVVSYVVAIAALGQTNRSEATIQSARPGPLTIISRQGG</sequence>
<gene>
    <name evidence="3" type="ORF">CHARACLAT_033552</name>
</gene>
<evidence type="ECO:0000313" key="3">
    <source>
        <dbReference type="EMBL" id="MED6295608.1"/>
    </source>
</evidence>
<evidence type="ECO:0000256" key="1">
    <source>
        <dbReference type="SAM" id="MobiDB-lite"/>
    </source>
</evidence>
<comment type="caution">
    <text evidence="3">The sequence shown here is derived from an EMBL/GenBank/DDBJ whole genome shotgun (WGS) entry which is preliminary data.</text>
</comment>